<evidence type="ECO:0000313" key="2">
    <source>
        <dbReference type="EMBL" id="SEL39801.1"/>
    </source>
</evidence>
<dbReference type="AlphaFoldDB" id="A0A1H7PV82"/>
<dbReference type="PANTHER" id="PTHR37945">
    <property type="entry name" value="EXTRACELLULAR TUNGSTATE BINDING PROTEIN"/>
    <property type="match status" value="1"/>
</dbReference>
<proteinExistence type="predicted"/>
<sequence>MHLRLVSTISPVEAGMTDWLAQGFLQQHGVEVRVTAAGTGQAMEKAMKGLADLLLVHAPAQEIRFVQAGYATGRHALMSTDFLILGPTDDPGDIRQLSPVRAFQVMAQQSLPFLSRADSSGTHIKEKELLAHADIEAGWAGYQSYSRGHQGNQATLRQANHLGCHVLIDRVTYLTLKAEISLVPLVQQHPLLLNPMSLLPMHPGNVHGVNHDLAKAFIHWACSEATQMGIQNFKKDHFGETLFLPDAKAYSASRCIPSN</sequence>
<dbReference type="STRING" id="1396821.SAMN05444515_11538"/>
<evidence type="ECO:0000313" key="3">
    <source>
        <dbReference type="Proteomes" id="UP000199256"/>
    </source>
</evidence>
<dbReference type="SUPFAM" id="SSF53850">
    <property type="entry name" value="Periplasmic binding protein-like II"/>
    <property type="match status" value="1"/>
</dbReference>
<dbReference type="InterPro" id="IPR024370">
    <property type="entry name" value="PBP_domain"/>
</dbReference>
<dbReference type="Pfam" id="PF12849">
    <property type="entry name" value="PBP_like_2"/>
    <property type="match status" value="1"/>
</dbReference>
<reference evidence="3" key="1">
    <citation type="submission" date="2016-10" db="EMBL/GenBank/DDBJ databases">
        <authorList>
            <person name="Varghese N."/>
            <person name="Submissions S."/>
        </authorList>
    </citation>
    <scope>NUCLEOTIDE SEQUENCE [LARGE SCALE GENOMIC DNA]</scope>
    <source>
        <strain evidence="3">DSM 241</strain>
    </source>
</reference>
<dbReference type="Proteomes" id="UP000199256">
    <property type="component" value="Unassembled WGS sequence"/>
</dbReference>
<dbReference type="Gene3D" id="3.40.190.10">
    <property type="entry name" value="Periplasmic binding protein-like II"/>
    <property type="match status" value="2"/>
</dbReference>
<protein>
    <submittedName>
        <fullName evidence="2">Tungstate transport system substrate-binding protein</fullName>
    </submittedName>
</protein>
<accession>A0A1H7PV82</accession>
<evidence type="ECO:0000259" key="1">
    <source>
        <dbReference type="Pfam" id="PF12849"/>
    </source>
</evidence>
<keyword evidence="3" id="KW-1185">Reference proteome</keyword>
<dbReference type="EMBL" id="FOAA01000015">
    <property type="protein sequence ID" value="SEL39801.1"/>
    <property type="molecule type" value="Genomic_DNA"/>
</dbReference>
<dbReference type="InterPro" id="IPR052738">
    <property type="entry name" value="ABC-Tungstate_binding"/>
</dbReference>
<name>A0A1H7PV82_9GAMM</name>
<feature type="domain" description="PBP" evidence="1">
    <location>
        <begin position="6"/>
        <end position="224"/>
    </location>
</feature>
<dbReference type="PANTHER" id="PTHR37945:SF1">
    <property type="entry name" value="EXTRACELLULAR TUNGSTATE BINDING PROTEIN"/>
    <property type="match status" value="1"/>
</dbReference>
<gene>
    <name evidence="2" type="ORF">SAMN05444515_11538</name>
</gene>
<organism evidence="2 3">
    <name type="scientific">Ectothiorhodospira marina</name>
    <dbReference type="NCBI Taxonomy" id="1396821"/>
    <lineage>
        <taxon>Bacteria</taxon>
        <taxon>Pseudomonadati</taxon>
        <taxon>Pseudomonadota</taxon>
        <taxon>Gammaproteobacteria</taxon>
        <taxon>Chromatiales</taxon>
        <taxon>Ectothiorhodospiraceae</taxon>
        <taxon>Ectothiorhodospira</taxon>
    </lineage>
</organism>